<keyword evidence="3" id="KW-0479">Metal-binding</keyword>
<dbReference type="AlphaFoldDB" id="A0A168ACR2"/>
<protein>
    <submittedName>
        <fullName evidence="6">Oxoglutarate/iron-dependent oxygenase</fullName>
    </submittedName>
</protein>
<accession>A0A168ACR2</accession>
<dbReference type="EMBL" id="AZGY01000012">
    <property type="protein sequence ID" value="KZZ93765.1"/>
    <property type="molecule type" value="Genomic_DNA"/>
</dbReference>
<feature type="compositionally biased region" description="Low complexity" evidence="4">
    <location>
        <begin position="201"/>
        <end position="222"/>
    </location>
</feature>
<feature type="region of interest" description="Disordered" evidence="4">
    <location>
        <begin position="391"/>
        <end position="411"/>
    </location>
</feature>
<dbReference type="InterPro" id="IPR026992">
    <property type="entry name" value="DIOX_N"/>
</dbReference>
<dbReference type="Pfam" id="PF14226">
    <property type="entry name" value="DIOX_N"/>
    <property type="match status" value="1"/>
</dbReference>
<feature type="domain" description="Fe2OG dioxygenase" evidence="5">
    <location>
        <begin position="234"/>
        <end position="333"/>
    </location>
</feature>
<name>A0A168ACR2_9HYPO</name>
<dbReference type="InterPro" id="IPR050231">
    <property type="entry name" value="Iron_ascorbate_oxido_reductase"/>
</dbReference>
<evidence type="ECO:0000313" key="6">
    <source>
        <dbReference type="EMBL" id="KZZ93765.1"/>
    </source>
</evidence>
<dbReference type="InterPro" id="IPR044861">
    <property type="entry name" value="IPNS-like_FE2OG_OXY"/>
</dbReference>
<evidence type="ECO:0000256" key="1">
    <source>
        <dbReference type="ARBA" id="ARBA00008056"/>
    </source>
</evidence>
<dbReference type="PANTHER" id="PTHR47990">
    <property type="entry name" value="2-OXOGLUTARATE (2OG) AND FE(II)-DEPENDENT OXYGENASE SUPERFAMILY PROTEIN-RELATED"/>
    <property type="match status" value="1"/>
</dbReference>
<keyword evidence="3" id="KW-0408">Iron</keyword>
<keyword evidence="7" id="KW-1185">Reference proteome</keyword>
<feature type="compositionally biased region" description="Gly residues" evidence="4">
    <location>
        <begin position="223"/>
        <end position="234"/>
    </location>
</feature>
<dbReference type="OrthoDB" id="627829at2759"/>
<dbReference type="Proteomes" id="UP000078544">
    <property type="component" value="Unassembled WGS sequence"/>
</dbReference>
<evidence type="ECO:0000256" key="3">
    <source>
        <dbReference type="RuleBase" id="RU003682"/>
    </source>
</evidence>
<evidence type="ECO:0000256" key="2">
    <source>
        <dbReference type="ARBA" id="ARBA00022964"/>
    </source>
</evidence>
<dbReference type="Pfam" id="PF03171">
    <property type="entry name" value="2OG-FeII_Oxy"/>
    <property type="match status" value="1"/>
</dbReference>
<dbReference type="InterPro" id="IPR005123">
    <property type="entry name" value="Oxoglu/Fe-dep_dioxygenase_dom"/>
</dbReference>
<dbReference type="Gene3D" id="2.60.120.330">
    <property type="entry name" value="B-lactam Antibiotic, Isopenicillin N Synthase, Chain"/>
    <property type="match status" value="1"/>
</dbReference>
<dbReference type="PROSITE" id="PS51471">
    <property type="entry name" value="FE2OG_OXY"/>
    <property type="match status" value="1"/>
</dbReference>
<evidence type="ECO:0000259" key="5">
    <source>
        <dbReference type="PROSITE" id="PS51471"/>
    </source>
</evidence>
<comment type="similarity">
    <text evidence="1 3">Belongs to the iron/ascorbate-dependent oxidoreductase family.</text>
</comment>
<sequence length="411" mass="44642">MSFTSIPILDLQLARDPATKAAFLDQLRDALLEVGFLYLRNVGIPPELFEEVIRQGKAFFDIPVEEKLRIEMKNANSFLGYSRLAAEMTAGAVDQREQIDLSTEHAAPAAGAPLCHNMRWPNQWPSEAHAPGFRAVYTDYMRRMGAVSRYFTSLIAEAIQLPPTAFDKYFDADQQHKLKIVRYPDLAELNGHQPRPPPPQQQEQEQQQQQQQQKQEPEQGQGVAEGGGGGGGDGTAHRQSQGQPPPSQGVGPHKDSMLTTYLLQATHHRGLQVQNVQGAWIDCAPVAGTLVVAIGQGMEALTQGVCVSTTHRVLSPAAGSGARFSIPFFRNTPPTSTASSSPTASPARRCSGAARAVCRYFHTHFTIKTGQADRPFHLFLLSAHVGISGGEGQASERASGATGEHLHSRRG</sequence>
<keyword evidence="3" id="KW-0560">Oxidoreductase</keyword>
<dbReference type="STRING" id="1081109.A0A168ACR2"/>
<evidence type="ECO:0000313" key="7">
    <source>
        <dbReference type="Proteomes" id="UP000078544"/>
    </source>
</evidence>
<comment type="caution">
    <text evidence="6">The sequence shown here is derived from an EMBL/GenBank/DDBJ whole genome shotgun (WGS) entry which is preliminary data.</text>
</comment>
<proteinExistence type="inferred from homology"/>
<organism evidence="6 7">
    <name type="scientific">Moelleriella libera RCEF 2490</name>
    <dbReference type="NCBI Taxonomy" id="1081109"/>
    <lineage>
        <taxon>Eukaryota</taxon>
        <taxon>Fungi</taxon>
        <taxon>Dikarya</taxon>
        <taxon>Ascomycota</taxon>
        <taxon>Pezizomycotina</taxon>
        <taxon>Sordariomycetes</taxon>
        <taxon>Hypocreomycetidae</taxon>
        <taxon>Hypocreales</taxon>
        <taxon>Clavicipitaceae</taxon>
        <taxon>Moelleriella</taxon>
    </lineage>
</organism>
<dbReference type="InterPro" id="IPR027443">
    <property type="entry name" value="IPNS-like_sf"/>
</dbReference>
<dbReference type="SUPFAM" id="SSF51197">
    <property type="entry name" value="Clavaminate synthase-like"/>
    <property type="match status" value="1"/>
</dbReference>
<dbReference type="GO" id="GO:0046872">
    <property type="term" value="F:metal ion binding"/>
    <property type="evidence" value="ECO:0007669"/>
    <property type="project" value="UniProtKB-KW"/>
</dbReference>
<dbReference type="GO" id="GO:0044283">
    <property type="term" value="P:small molecule biosynthetic process"/>
    <property type="evidence" value="ECO:0007669"/>
    <property type="project" value="UniProtKB-ARBA"/>
</dbReference>
<gene>
    <name evidence="6" type="ORF">AAL_05481</name>
</gene>
<reference evidence="6 7" key="1">
    <citation type="journal article" date="2016" name="Genome Biol. Evol.">
        <title>Divergent and convergent evolution of fungal pathogenicity.</title>
        <authorList>
            <person name="Shang Y."/>
            <person name="Xiao G."/>
            <person name="Zheng P."/>
            <person name="Cen K."/>
            <person name="Zhan S."/>
            <person name="Wang C."/>
        </authorList>
    </citation>
    <scope>NUCLEOTIDE SEQUENCE [LARGE SCALE GENOMIC DNA]</scope>
    <source>
        <strain evidence="6 7">RCEF 2490</strain>
    </source>
</reference>
<keyword evidence="2" id="KW-0223">Dioxygenase</keyword>
<feature type="region of interest" description="Disordered" evidence="4">
    <location>
        <begin position="188"/>
        <end position="254"/>
    </location>
</feature>
<dbReference type="GO" id="GO:0051213">
    <property type="term" value="F:dioxygenase activity"/>
    <property type="evidence" value="ECO:0007669"/>
    <property type="project" value="UniProtKB-KW"/>
</dbReference>
<evidence type="ECO:0000256" key="4">
    <source>
        <dbReference type="SAM" id="MobiDB-lite"/>
    </source>
</evidence>